<sequence length="129" mass="14650">MSVLKTYGQDTASFKPSKTYRIHNGHIEGKIDGLDAVRQSIYLILSTERYQYVIYSGDYGVELAGLIGKRKSYIEGDVERRITEALLEDDRIQDIKDFTITFDREEAKITFTAVTIFGETEIERSVAVG</sequence>
<evidence type="ECO:0000313" key="1">
    <source>
        <dbReference type="EMBL" id="MBC8586559.1"/>
    </source>
</evidence>
<dbReference type="SUPFAM" id="SSF160719">
    <property type="entry name" value="gpW/gp25-like"/>
    <property type="match status" value="1"/>
</dbReference>
<dbReference type="AlphaFoldDB" id="A0A926II32"/>
<organism evidence="1 2">
    <name type="scientific">Youxingia wuxianensis</name>
    <dbReference type="NCBI Taxonomy" id="2763678"/>
    <lineage>
        <taxon>Bacteria</taxon>
        <taxon>Bacillati</taxon>
        <taxon>Bacillota</taxon>
        <taxon>Clostridia</taxon>
        <taxon>Eubacteriales</taxon>
        <taxon>Oscillospiraceae</taxon>
        <taxon>Youxingia</taxon>
    </lineage>
</organism>
<dbReference type="InterPro" id="IPR020288">
    <property type="entry name" value="Sheath_initiator"/>
</dbReference>
<comment type="caution">
    <text evidence="1">The sequence shown here is derived from an EMBL/GenBank/DDBJ whole genome shotgun (WGS) entry which is preliminary data.</text>
</comment>
<accession>A0A926II32</accession>
<proteinExistence type="predicted"/>
<keyword evidence="2" id="KW-1185">Reference proteome</keyword>
<dbReference type="Pfam" id="PF10934">
    <property type="entry name" value="Sheath_initiator"/>
    <property type="match status" value="1"/>
</dbReference>
<evidence type="ECO:0000313" key="2">
    <source>
        <dbReference type="Proteomes" id="UP000623678"/>
    </source>
</evidence>
<name>A0A926II32_9FIRM</name>
<dbReference type="Gene3D" id="3.10.450.40">
    <property type="match status" value="1"/>
</dbReference>
<protein>
    <submittedName>
        <fullName evidence="1">DUF2634 domain-containing protein</fullName>
    </submittedName>
</protein>
<gene>
    <name evidence="1" type="ORF">H8705_13320</name>
</gene>
<dbReference type="EMBL" id="JACRTD010000015">
    <property type="protein sequence ID" value="MBC8586559.1"/>
    <property type="molecule type" value="Genomic_DNA"/>
</dbReference>
<dbReference type="Proteomes" id="UP000623678">
    <property type="component" value="Unassembled WGS sequence"/>
</dbReference>
<reference evidence="1" key="1">
    <citation type="submission" date="2020-08" db="EMBL/GenBank/DDBJ databases">
        <title>Genome public.</title>
        <authorList>
            <person name="Liu C."/>
            <person name="Sun Q."/>
        </authorList>
    </citation>
    <scope>NUCLEOTIDE SEQUENCE</scope>
    <source>
        <strain evidence="1">NSJ-64</strain>
    </source>
</reference>